<dbReference type="PROSITE" id="PS50092">
    <property type="entry name" value="TSP1"/>
    <property type="match status" value="1"/>
</dbReference>
<dbReference type="PANTHER" id="PTHR24252:SF7">
    <property type="entry name" value="HYALIN"/>
    <property type="match status" value="1"/>
</dbReference>
<dbReference type="SUPFAM" id="SSF50494">
    <property type="entry name" value="Trypsin-like serine proteases"/>
    <property type="match status" value="1"/>
</dbReference>
<feature type="disulfide bond" evidence="3">
    <location>
        <begin position="24"/>
        <end position="39"/>
    </location>
</feature>
<dbReference type="InterPro" id="IPR001314">
    <property type="entry name" value="Peptidase_S1A"/>
</dbReference>
<evidence type="ECO:0000256" key="2">
    <source>
        <dbReference type="ARBA" id="ARBA00023157"/>
    </source>
</evidence>
<gene>
    <name evidence="7" type="primary">LOC100368599</name>
</gene>
<dbReference type="PRINTS" id="PR00722">
    <property type="entry name" value="CHYMOTRYPSIN"/>
</dbReference>
<dbReference type="Gene3D" id="4.10.400.10">
    <property type="entry name" value="Low-density Lipoprotein Receptor"/>
    <property type="match status" value="2"/>
</dbReference>
<dbReference type="Pfam" id="PF00090">
    <property type="entry name" value="TSP_1"/>
    <property type="match status" value="1"/>
</dbReference>
<dbReference type="InterPro" id="IPR033116">
    <property type="entry name" value="TRYPSIN_SER"/>
</dbReference>
<dbReference type="PROSITE" id="PS01209">
    <property type="entry name" value="LDLRA_1"/>
    <property type="match status" value="1"/>
</dbReference>
<dbReference type="SUPFAM" id="SSF82895">
    <property type="entry name" value="TSP-1 type 1 repeat"/>
    <property type="match status" value="1"/>
</dbReference>
<feature type="disulfide bond" evidence="3">
    <location>
        <begin position="63"/>
        <end position="78"/>
    </location>
</feature>
<dbReference type="InterPro" id="IPR001254">
    <property type="entry name" value="Trypsin_dom"/>
</dbReference>
<name>A0ABM0GXJ9_SACKO</name>
<dbReference type="Proteomes" id="UP000694865">
    <property type="component" value="Unplaced"/>
</dbReference>
<evidence type="ECO:0000313" key="7">
    <source>
        <dbReference type="RefSeq" id="XP_002739562.1"/>
    </source>
</evidence>
<protein>
    <submittedName>
        <fullName evidence="7">Atrial natriuretic peptide-converting enzyme-like</fullName>
    </submittedName>
</protein>
<dbReference type="PROSITE" id="PS50068">
    <property type="entry name" value="LDLRA_2"/>
    <property type="match status" value="2"/>
</dbReference>
<evidence type="ECO:0000256" key="4">
    <source>
        <dbReference type="RuleBase" id="RU363034"/>
    </source>
</evidence>
<comment type="caution">
    <text evidence="3">Lacks conserved residue(s) required for the propagation of feature annotation.</text>
</comment>
<dbReference type="PANTHER" id="PTHR24252">
    <property type="entry name" value="ACROSIN-RELATED"/>
    <property type="match status" value="1"/>
</dbReference>
<keyword evidence="6" id="KW-1185">Reference proteome</keyword>
<dbReference type="InterPro" id="IPR000884">
    <property type="entry name" value="TSP1_rpt"/>
</dbReference>
<dbReference type="SMART" id="SM00209">
    <property type="entry name" value="TSP1"/>
    <property type="match status" value="1"/>
</dbReference>
<evidence type="ECO:0000256" key="1">
    <source>
        <dbReference type="ARBA" id="ARBA00022536"/>
    </source>
</evidence>
<dbReference type="InterPro" id="IPR009003">
    <property type="entry name" value="Peptidase_S1_PA"/>
</dbReference>
<dbReference type="InterPro" id="IPR036055">
    <property type="entry name" value="LDL_receptor-like_sf"/>
</dbReference>
<dbReference type="Gene3D" id="2.40.10.10">
    <property type="entry name" value="Trypsin-like serine proteases"/>
    <property type="match status" value="2"/>
</dbReference>
<dbReference type="SMART" id="SM00192">
    <property type="entry name" value="LDLa"/>
    <property type="match status" value="2"/>
</dbReference>
<dbReference type="InterPro" id="IPR002172">
    <property type="entry name" value="LDrepeatLR_classA_rpt"/>
</dbReference>
<dbReference type="InterPro" id="IPR023415">
    <property type="entry name" value="LDLR_class-A_CS"/>
</dbReference>
<dbReference type="CDD" id="cd00112">
    <property type="entry name" value="LDLa"/>
    <property type="match status" value="2"/>
</dbReference>
<dbReference type="Pfam" id="PF00089">
    <property type="entry name" value="Trypsin"/>
    <property type="match status" value="1"/>
</dbReference>
<dbReference type="Pfam" id="PF00057">
    <property type="entry name" value="Ldl_recept_a"/>
    <property type="match status" value="2"/>
</dbReference>
<feature type="domain" description="Peptidase S1" evidence="5">
    <location>
        <begin position="159"/>
        <end position="406"/>
    </location>
</feature>
<accession>A0ABM0GXJ9</accession>
<sequence length="407" mass="44303">FQCQENEFKCVDSDNECLPLALKCNGWQDCDDGFDEQNCEIPCTDDEYKCTGSGGCIPGNWQCDGMPDCSDGSDELECGGDGGWAEWSNWGECNVNCGTGEQTRSRYCEGEESQCVGEVIEYRLCHKTPCYMEGSDDMTSLYHLGDGCGTRSVVTQARIVGGENASPGAWPWQAQLYYIPWDFVACGGTLIGARHVISAAHCFQGDMSNSAHWKVRLGRHTLSGDTSFDSEAIEVDVAEVIVHPQYSNQVELNNDIAILVLAEDVIPSNKINYACMDIEHETHFDQHSYCFISGWGYTLTFSGKQSEILQEAMVPLISQELCNAPSSYDGLLTENMMCAGYLGGGVDACQGDSGGPLVCIDKGDDGLGYWYLTGITSFGNGCANAGFPGVYTKISQYIEWLGDHGAL</sequence>
<dbReference type="InterPro" id="IPR036383">
    <property type="entry name" value="TSP1_rpt_sf"/>
</dbReference>
<feature type="non-terminal residue" evidence="7">
    <location>
        <position position="1"/>
    </location>
</feature>
<keyword evidence="4" id="KW-0378">Hydrolase</keyword>
<organism evidence="6 7">
    <name type="scientific">Saccoglossus kowalevskii</name>
    <name type="common">Acorn worm</name>
    <dbReference type="NCBI Taxonomy" id="10224"/>
    <lineage>
        <taxon>Eukaryota</taxon>
        <taxon>Metazoa</taxon>
        <taxon>Hemichordata</taxon>
        <taxon>Enteropneusta</taxon>
        <taxon>Harrimaniidae</taxon>
        <taxon>Saccoglossus</taxon>
    </lineage>
</organism>
<dbReference type="GeneID" id="100368599"/>
<dbReference type="InterPro" id="IPR043504">
    <property type="entry name" value="Peptidase_S1_PA_chymotrypsin"/>
</dbReference>
<dbReference type="Gene3D" id="2.20.100.10">
    <property type="entry name" value="Thrombospondin type-1 (TSP1) repeat"/>
    <property type="match status" value="1"/>
</dbReference>
<dbReference type="PROSITE" id="PS00135">
    <property type="entry name" value="TRYPSIN_SER"/>
    <property type="match status" value="1"/>
</dbReference>
<dbReference type="InterPro" id="IPR018114">
    <property type="entry name" value="TRYPSIN_HIS"/>
</dbReference>
<reference evidence="7" key="1">
    <citation type="submission" date="2025-08" db="UniProtKB">
        <authorList>
            <consortium name="RefSeq"/>
        </authorList>
    </citation>
    <scope>IDENTIFICATION</scope>
    <source>
        <tissue evidence="7">Testes</tissue>
    </source>
</reference>
<dbReference type="SMART" id="SM00020">
    <property type="entry name" value="Tryp_SPc"/>
    <property type="match status" value="1"/>
</dbReference>
<evidence type="ECO:0000259" key="5">
    <source>
        <dbReference type="PROSITE" id="PS50240"/>
    </source>
</evidence>
<proteinExistence type="predicted"/>
<keyword evidence="4" id="KW-0720">Serine protease</keyword>
<dbReference type="SUPFAM" id="SSF57424">
    <property type="entry name" value="LDL receptor-like module"/>
    <property type="match status" value="2"/>
</dbReference>
<keyword evidence="1" id="KW-0245">EGF-like domain</keyword>
<evidence type="ECO:0000256" key="3">
    <source>
        <dbReference type="PROSITE-ProRule" id="PRU00124"/>
    </source>
</evidence>
<dbReference type="PROSITE" id="PS00134">
    <property type="entry name" value="TRYPSIN_HIS"/>
    <property type="match status" value="1"/>
</dbReference>
<keyword evidence="2 3" id="KW-1015">Disulfide bond</keyword>
<dbReference type="PROSITE" id="PS50240">
    <property type="entry name" value="TRYPSIN_DOM"/>
    <property type="match status" value="1"/>
</dbReference>
<dbReference type="CDD" id="cd00190">
    <property type="entry name" value="Tryp_SPc"/>
    <property type="match status" value="1"/>
</dbReference>
<evidence type="ECO:0000313" key="6">
    <source>
        <dbReference type="Proteomes" id="UP000694865"/>
    </source>
</evidence>
<dbReference type="RefSeq" id="XP_002739562.1">
    <property type="nucleotide sequence ID" value="XM_002739516.1"/>
</dbReference>
<keyword evidence="4" id="KW-0645">Protease</keyword>